<keyword evidence="1" id="KW-0694">RNA-binding</keyword>
<dbReference type="InterPro" id="IPR000504">
    <property type="entry name" value="RRM_dom"/>
</dbReference>
<dbReference type="Gene3D" id="3.30.70.330">
    <property type="match status" value="1"/>
</dbReference>
<proteinExistence type="predicted"/>
<evidence type="ECO:0000256" key="2">
    <source>
        <dbReference type="SAM" id="MobiDB-lite"/>
    </source>
</evidence>
<dbReference type="GO" id="GO:0003723">
    <property type="term" value="F:RNA binding"/>
    <property type="evidence" value="ECO:0007669"/>
    <property type="project" value="UniProtKB-UniRule"/>
</dbReference>
<organism evidence="4 5">
    <name type="scientific">Brachionus plicatilis</name>
    <name type="common">Marine rotifer</name>
    <name type="synonym">Brachionus muelleri</name>
    <dbReference type="NCBI Taxonomy" id="10195"/>
    <lineage>
        <taxon>Eukaryota</taxon>
        <taxon>Metazoa</taxon>
        <taxon>Spiralia</taxon>
        <taxon>Gnathifera</taxon>
        <taxon>Rotifera</taxon>
        <taxon>Eurotatoria</taxon>
        <taxon>Monogononta</taxon>
        <taxon>Pseudotrocha</taxon>
        <taxon>Ploima</taxon>
        <taxon>Brachionidae</taxon>
        <taxon>Brachionus</taxon>
    </lineage>
</organism>
<dbReference type="AlphaFoldDB" id="A0A3M7SEF8"/>
<dbReference type="InterPro" id="IPR035979">
    <property type="entry name" value="RBD_domain_sf"/>
</dbReference>
<keyword evidence="5" id="KW-1185">Reference proteome</keyword>
<dbReference type="SUPFAM" id="SSF54928">
    <property type="entry name" value="RNA-binding domain, RBD"/>
    <property type="match status" value="1"/>
</dbReference>
<dbReference type="InterPro" id="IPR012677">
    <property type="entry name" value="Nucleotide-bd_a/b_plait_sf"/>
</dbReference>
<dbReference type="EMBL" id="REGN01001518">
    <property type="protein sequence ID" value="RNA34171.1"/>
    <property type="molecule type" value="Genomic_DNA"/>
</dbReference>
<name>A0A3M7SEF8_BRAPC</name>
<feature type="region of interest" description="Disordered" evidence="2">
    <location>
        <begin position="1"/>
        <end position="56"/>
    </location>
</feature>
<dbReference type="OrthoDB" id="752362at2759"/>
<dbReference type="STRING" id="10195.A0A3M7SEF8"/>
<dbReference type="SMART" id="SM00360">
    <property type="entry name" value="RRM"/>
    <property type="match status" value="1"/>
</dbReference>
<dbReference type="CDD" id="cd00590">
    <property type="entry name" value="RRM_SF"/>
    <property type="match status" value="1"/>
</dbReference>
<dbReference type="PANTHER" id="PTHR48034">
    <property type="entry name" value="TRANSFORMER-2 SEX-DETERMINING PROTEIN-RELATED"/>
    <property type="match status" value="1"/>
</dbReference>
<evidence type="ECO:0000313" key="5">
    <source>
        <dbReference type="Proteomes" id="UP000276133"/>
    </source>
</evidence>
<evidence type="ECO:0000313" key="4">
    <source>
        <dbReference type="EMBL" id="RNA34171.1"/>
    </source>
</evidence>
<accession>A0A3M7SEF8</accession>
<feature type="domain" description="RRM" evidence="3">
    <location>
        <begin position="59"/>
        <end position="132"/>
    </location>
</feature>
<dbReference type="InterPro" id="IPR050441">
    <property type="entry name" value="RBM"/>
</dbReference>
<protein>
    <submittedName>
        <fullName evidence="4">Non-POU domain-containing octamer-binding</fullName>
    </submittedName>
</protein>
<dbReference type="PROSITE" id="PS50102">
    <property type="entry name" value="RRM"/>
    <property type="match status" value="1"/>
</dbReference>
<evidence type="ECO:0000259" key="3">
    <source>
        <dbReference type="PROSITE" id="PS50102"/>
    </source>
</evidence>
<gene>
    <name evidence="4" type="ORF">BpHYR1_003067</name>
</gene>
<dbReference type="Pfam" id="PF00076">
    <property type="entry name" value="RRM_1"/>
    <property type="match status" value="1"/>
</dbReference>
<comment type="caution">
    <text evidence="4">The sequence shown here is derived from an EMBL/GenBank/DDBJ whole genome shotgun (WGS) entry which is preliminary data.</text>
</comment>
<feature type="compositionally biased region" description="Polar residues" evidence="2">
    <location>
        <begin position="1"/>
        <end position="19"/>
    </location>
</feature>
<evidence type="ECO:0000256" key="1">
    <source>
        <dbReference type="PROSITE-ProRule" id="PRU00176"/>
    </source>
</evidence>
<dbReference type="Proteomes" id="UP000276133">
    <property type="component" value="Unassembled WGS sequence"/>
</dbReference>
<sequence length="265" mass="29782">MKPSESTYSLFGPSSSNQPGLLMIAPPTPASPQPLTDSTNLIKPPAKPAPTQSHPTDLKKLFVGNLPSNTTLDELIELFSKYGKVNRNLSVVKDDNYAFIHFYSEVDAELAHKELNDSLFKTRYIRVQYSVSQGHIKKSRTYDFKRMSSQQLSESSSHSSLSSSDNQFYRITQSQSVMSFHNTESIRPIGRPIRKSSQKPAQQNSGCYGLPVSHSLDEIGLHQVNLSNYIYLKSLLEQRTKLHQIDESSPSHLLNSFSCLNLNQF</sequence>
<reference evidence="4 5" key="1">
    <citation type="journal article" date="2018" name="Sci. Rep.">
        <title>Genomic signatures of local adaptation to the degree of environmental predictability in rotifers.</title>
        <authorList>
            <person name="Franch-Gras L."/>
            <person name="Hahn C."/>
            <person name="Garcia-Roger E.M."/>
            <person name="Carmona M.J."/>
            <person name="Serra M."/>
            <person name="Gomez A."/>
        </authorList>
    </citation>
    <scope>NUCLEOTIDE SEQUENCE [LARGE SCALE GENOMIC DNA]</scope>
    <source>
        <strain evidence="4">HYR1</strain>
    </source>
</reference>